<keyword evidence="2" id="KW-1185">Reference proteome</keyword>
<evidence type="ECO:0000313" key="2">
    <source>
        <dbReference type="Proteomes" id="UP000499080"/>
    </source>
</evidence>
<name>A0A4Y2FMF5_ARAVE</name>
<gene>
    <name evidence="1" type="ORF">AVEN_221753_1</name>
</gene>
<evidence type="ECO:0000313" key="1">
    <source>
        <dbReference type="EMBL" id="GBM42640.1"/>
    </source>
</evidence>
<proteinExistence type="predicted"/>
<dbReference type="Proteomes" id="UP000499080">
    <property type="component" value="Unassembled WGS sequence"/>
</dbReference>
<dbReference type="AlphaFoldDB" id="A0A4Y2FMF5"/>
<dbReference type="EMBL" id="BGPR01001001">
    <property type="protein sequence ID" value="GBM42640.1"/>
    <property type="molecule type" value="Genomic_DNA"/>
</dbReference>
<reference evidence="1 2" key="1">
    <citation type="journal article" date="2019" name="Sci. Rep.">
        <title>Orb-weaving spider Araneus ventricosus genome elucidates the spidroin gene catalogue.</title>
        <authorList>
            <person name="Kono N."/>
            <person name="Nakamura H."/>
            <person name="Ohtoshi R."/>
            <person name="Moran D.A.P."/>
            <person name="Shinohara A."/>
            <person name="Yoshida Y."/>
            <person name="Fujiwara M."/>
            <person name="Mori M."/>
            <person name="Tomita M."/>
            <person name="Arakawa K."/>
        </authorList>
    </citation>
    <scope>NUCLEOTIDE SEQUENCE [LARGE SCALE GENOMIC DNA]</scope>
</reference>
<comment type="caution">
    <text evidence="1">The sequence shown here is derived from an EMBL/GenBank/DDBJ whole genome shotgun (WGS) entry which is preliminary data.</text>
</comment>
<accession>A0A4Y2FMF5</accession>
<sequence>MPEVVPFSLELDHNLRGLNPGRAGPQGARKSATGCYRIIPEILKAVGPSIRTISGTGTATGILRFPTSWKQVAHNAGDYSIIINISS</sequence>
<organism evidence="1 2">
    <name type="scientific">Araneus ventricosus</name>
    <name type="common">Orbweaver spider</name>
    <name type="synonym">Epeira ventricosa</name>
    <dbReference type="NCBI Taxonomy" id="182803"/>
    <lineage>
        <taxon>Eukaryota</taxon>
        <taxon>Metazoa</taxon>
        <taxon>Ecdysozoa</taxon>
        <taxon>Arthropoda</taxon>
        <taxon>Chelicerata</taxon>
        <taxon>Arachnida</taxon>
        <taxon>Araneae</taxon>
        <taxon>Araneomorphae</taxon>
        <taxon>Entelegynae</taxon>
        <taxon>Araneoidea</taxon>
        <taxon>Araneidae</taxon>
        <taxon>Araneus</taxon>
    </lineage>
</organism>
<protein>
    <submittedName>
        <fullName evidence="1">Uncharacterized protein</fullName>
    </submittedName>
</protein>